<evidence type="ECO:0000313" key="2">
    <source>
        <dbReference type="Proteomes" id="UP000004935"/>
    </source>
</evidence>
<dbReference type="Proteomes" id="UP000004935">
    <property type="component" value="Unassembled WGS sequence"/>
</dbReference>
<dbReference type="AlphaFoldDB" id="B0MIK2"/>
<accession>B0MIK2</accession>
<reference evidence="1" key="2">
    <citation type="submission" date="2013-11" db="EMBL/GenBank/DDBJ databases">
        <title>Draft genome sequence of Anaerostipes caccae (DSM 14662).</title>
        <authorList>
            <person name="Sudarsanam P."/>
            <person name="Ley R."/>
            <person name="Guruge J."/>
            <person name="Turnbaugh P.J."/>
            <person name="Mahowald M."/>
            <person name="Liep D."/>
            <person name="Gordon J."/>
        </authorList>
    </citation>
    <scope>NUCLEOTIDE SEQUENCE</scope>
    <source>
        <strain evidence="1">DSM 14662</strain>
    </source>
</reference>
<dbReference type="EMBL" id="ABAX03000037">
    <property type="protein sequence ID" value="EDR96126.1"/>
    <property type="molecule type" value="Genomic_DNA"/>
</dbReference>
<comment type="caution">
    <text evidence="1">The sequence shown here is derived from an EMBL/GenBank/DDBJ whole genome shotgun (WGS) entry which is preliminary data.</text>
</comment>
<sequence>MPGKRAKGMRKDGERMKKPWMKRLAAVSLTLALETGAGTLLRAYEEEISRKTGGGVFVKYRK</sequence>
<name>B0MIK2_ANACD</name>
<proteinExistence type="predicted"/>
<keyword evidence="2" id="KW-1185">Reference proteome</keyword>
<gene>
    <name evidence="1" type="ORF">ANACAC_03457</name>
</gene>
<protein>
    <submittedName>
        <fullName evidence="1">Uncharacterized protein</fullName>
    </submittedName>
</protein>
<dbReference type="HOGENOM" id="CLU_2894008_0_0_9"/>
<reference evidence="1" key="1">
    <citation type="submission" date="2007-11" db="EMBL/GenBank/DDBJ databases">
        <authorList>
            <person name="Fulton L."/>
            <person name="Clifton S."/>
            <person name="Fulton B."/>
            <person name="Xu J."/>
            <person name="Minx P."/>
            <person name="Pepin K.H."/>
            <person name="Johnson M."/>
            <person name="Thiruvilangam P."/>
            <person name="Bhonagiri V."/>
            <person name="Nash W.E."/>
            <person name="Mardis E.R."/>
            <person name="Wilson R.K."/>
        </authorList>
    </citation>
    <scope>NUCLEOTIDE SEQUENCE [LARGE SCALE GENOMIC DNA]</scope>
    <source>
        <strain evidence="1">DSM 14662</strain>
    </source>
</reference>
<dbReference type="STRING" id="411490.ANACAC_03457"/>
<evidence type="ECO:0000313" key="1">
    <source>
        <dbReference type="EMBL" id="EDR96126.1"/>
    </source>
</evidence>
<organism evidence="1 2">
    <name type="scientific">Anaerostipes caccae (strain DSM 14662 / CCUG 47493 / JCM 13470 / NCIMB 13811 / L1-92)</name>
    <dbReference type="NCBI Taxonomy" id="411490"/>
    <lineage>
        <taxon>Bacteria</taxon>
        <taxon>Bacillati</taxon>
        <taxon>Bacillota</taxon>
        <taxon>Clostridia</taxon>
        <taxon>Lachnospirales</taxon>
        <taxon>Lachnospiraceae</taxon>
        <taxon>Anaerostipes</taxon>
    </lineage>
</organism>